<evidence type="ECO:0000256" key="2">
    <source>
        <dbReference type="SAM" id="MobiDB-lite"/>
    </source>
</evidence>
<dbReference type="VEuPathDB" id="FungiDB:ASPSYDRAFT_85241"/>
<dbReference type="PANTHER" id="PTHR10039:SF9">
    <property type="entry name" value="NACHT DOMAIN PROTEIN (AFU_ORTHOLOGUE AFUA_2G01760)"/>
    <property type="match status" value="1"/>
</dbReference>
<feature type="domain" description="Nephrocystin 3-like N-terminal" evidence="3">
    <location>
        <begin position="317"/>
        <end position="467"/>
    </location>
</feature>
<organism evidence="4 5">
    <name type="scientific">Aspergillus sydowii CBS 593.65</name>
    <dbReference type="NCBI Taxonomy" id="1036612"/>
    <lineage>
        <taxon>Eukaryota</taxon>
        <taxon>Fungi</taxon>
        <taxon>Dikarya</taxon>
        <taxon>Ascomycota</taxon>
        <taxon>Pezizomycotina</taxon>
        <taxon>Eurotiomycetes</taxon>
        <taxon>Eurotiomycetidae</taxon>
        <taxon>Eurotiales</taxon>
        <taxon>Aspergillaceae</taxon>
        <taxon>Aspergillus</taxon>
        <taxon>Aspergillus subgen. Nidulantes</taxon>
    </lineage>
</organism>
<name>A0A1L9U0P2_9EURO</name>
<feature type="region of interest" description="Disordered" evidence="2">
    <location>
        <begin position="1"/>
        <end position="39"/>
    </location>
</feature>
<dbReference type="Gene3D" id="3.40.50.300">
    <property type="entry name" value="P-loop containing nucleotide triphosphate hydrolases"/>
    <property type="match status" value="1"/>
</dbReference>
<dbReference type="InterPro" id="IPR027417">
    <property type="entry name" value="P-loop_NTPase"/>
</dbReference>
<sequence length="2065" mass="232860">MAPSIMSPVAPSTDGIFRQKRTSSSRQVSGAHDGDSVISGAARTLQSRVTSRKFSSMGTTNISSVVASLQRRSGDELGSSASSRLLTATYHTIWEWIRSERMSLLPPEGSDYDKVLAWAQLFVDRLHSFDEEIERFAGDSYLAAQMSYGYCSMLLELGRENAGALMASFGFFYSISMSLVNLLERTELFSVTQEIQEQLVLALSDLVTLVASVATYFHKAISGMTSTSVSVNIYRTFPGQIQTFKQRCEKIAESMWRHQLLREHLDADKVSDVRAIRAWLAPEDHVVSSIADHSSHLAHDREELTCLWMAPYLTRFLKTQQKHLSFTGPAGSGKTVLSSVIIDHLQHPHGGGSYNTLFVPINGRIAAQTSSFAIAKSLLAQLFEKRIGNVQLFRILSDALNRTSVTADYQTYDDILWDAVEQALGASLQGAKQLVLVVDGVDEASCGEDKLLRRLTQASSKASNAKLITLGSQTPPEIPAQTRVQITEDLVFDDIAAVVRGCFGHSQVFSSLPAIDQETVVGRITQASQSSFLLAKLIAKRVRNETTPESLKKAVDTVLSKKPTVNDFVAYALEQPDVTPEGKHMLLWLATAERPLHVRELSELASIQTDKRTISDTAVEPLHALRPLNSLVFLQYDYFFLRHGLIRNAVVDTFTQGKLIPSVKDRHADLVTRLLVYVKSTVTDQHEPSSLPFLDYHDTTVLLDKNPLLEFALRYWVPLFRKTTVFTKDGETTAAKEISKVLPTTTIVVRLLRSVLDNVSTPDLVTFQKSVTNVYRTVLTPENVTTLQAIITLANLVRQVNGPEPFTLFYEAAILSQKLLTPRHIVTMQMVTVFLELTTERITESKTDIMIRREEMLLVLVECYKVHYGNTEKVVTILDQLVEHYRKVKDTKKVESTLTTIQSITSHLTTTTDGTAGSLDVRLVGRRDTDSHAVQNFRLDLNDEDELLETTEGYEADALLNLANKHVQSGRADLAERAYVEFWQRATRESRVNNTASWEDKKMKIILAYTNFLRSQKREHEASSVLNSFWQDYQHTNSSLSESKVSHLEQIAKVMKTVGLSAVSLSVLKHVSEYYHSTRRTETSSYKEVQQMLQSTSQEVMHSASSQSFVSESTLEEMILETSSSTSVDQSFYGSAETLVGMYISQRRWQHASRTIKRILKNTWPTFFATTLQDVTLPQKHVDSSLSLADRLAQCYHARHRQAKEQDTRFRIYYAVRSGLNVEDKLRQHHLSELLHLLERTLQTELVISVYQELLNDYTKHYGPDHSTVIQTLRKLAELTRSRPVFLDYYQRIIQALNKNGNYHPDSVEPLNIVATELWNQGRHSDALHYCTILFTAWLNNPKLSPKFQDEKFVHGIFTRYIQCLRAVRTQFPTIHKVTLDYQTKCKAVFSATATITVQATLNLAQLCQESKSYEMEAIRLYEELLKTNSKDVNLDEIRGTLDALYEEQSAIVANTELTESASSTQVEQATKVLKRRITSLRESYGWAHEESLSRMKDVVSFYSKQQKTEQVVQELQEATTHILSSETSTSRLSQAAATIVGSYIATHQTQKAVDLSNEVYRQVIKKDNTNVKSTKFDLTSKSRQNLIFLAQLEHQLHRQSSTVNEILASLTTELVYFEDFQQQVSSNSSFISTSVSAARLYHFLITNNRQEVATDVANEFVKYFLANEGKRVGFKSSSEVQVFIMMILHYFSTRQSNDIVRSVGIASTSHVTELVRLKKYDDACDLALASFKYIRAQESYRTSAIARFVLVLSMNVSGRGLQLNDATRKRMLDTSATIIQDVLQVLRDQKINIAQVGLEHLNSIIGLLGEQGDYPSLSMVLTSIWQSREAQRDWDPSVTLSLGRLYIMARYLIGDTTSAVRLAEDIVYNCRRVNGTRSPTTMKMSVLLSQLYTGIGQRNQAHKETQDLANRYYKRSAALHENILRALSDPTFDDLDGSVDGGSVNGSVNGSMSPSGLDSDFVADFTNGATIDDQVRQHYKLFKLAVQRFGGWPKDYAEYERLNGDLRREYPSALKDVDGVDKWELKGYGSGKAESKEDLIDADFNDWQLFNDTRIVDGVEEEEL</sequence>
<accession>A0A1L9U0P2</accession>
<dbReference type="SUPFAM" id="SSF52540">
    <property type="entry name" value="P-loop containing nucleoside triphosphate hydrolases"/>
    <property type="match status" value="1"/>
</dbReference>
<keyword evidence="5" id="KW-1185">Reference proteome</keyword>
<dbReference type="InterPro" id="IPR016024">
    <property type="entry name" value="ARM-type_fold"/>
</dbReference>
<evidence type="ECO:0000259" key="3">
    <source>
        <dbReference type="Pfam" id="PF24883"/>
    </source>
</evidence>
<dbReference type="InterPro" id="IPR011990">
    <property type="entry name" value="TPR-like_helical_dom_sf"/>
</dbReference>
<dbReference type="Gene3D" id="1.25.40.10">
    <property type="entry name" value="Tetratricopeptide repeat domain"/>
    <property type="match status" value="2"/>
</dbReference>
<evidence type="ECO:0000256" key="1">
    <source>
        <dbReference type="ARBA" id="ARBA00022737"/>
    </source>
</evidence>
<dbReference type="OrthoDB" id="2546325at2759"/>
<protein>
    <recommendedName>
        <fullName evidence="3">Nephrocystin 3-like N-terminal domain-containing protein</fullName>
    </recommendedName>
</protein>
<dbReference type="RefSeq" id="XP_040709073.1">
    <property type="nucleotide sequence ID" value="XM_040851495.1"/>
</dbReference>
<keyword evidence="1" id="KW-0677">Repeat</keyword>
<dbReference type="Proteomes" id="UP000184356">
    <property type="component" value="Unassembled WGS sequence"/>
</dbReference>
<dbReference type="Pfam" id="PF24883">
    <property type="entry name" value="NPHP3_N"/>
    <property type="match status" value="1"/>
</dbReference>
<gene>
    <name evidence="4" type="ORF">ASPSYDRAFT_85241</name>
</gene>
<evidence type="ECO:0000313" key="5">
    <source>
        <dbReference type="Proteomes" id="UP000184356"/>
    </source>
</evidence>
<dbReference type="SUPFAM" id="SSF48371">
    <property type="entry name" value="ARM repeat"/>
    <property type="match status" value="1"/>
</dbReference>
<dbReference type="EMBL" id="KV878582">
    <property type="protein sequence ID" value="OJJ65267.1"/>
    <property type="molecule type" value="Genomic_DNA"/>
</dbReference>
<dbReference type="GeneID" id="63767568"/>
<reference evidence="5" key="1">
    <citation type="journal article" date="2017" name="Genome Biol.">
        <title>Comparative genomics reveals high biological diversity and specific adaptations in the industrially and medically important fungal genus Aspergillus.</title>
        <authorList>
            <person name="de Vries R.P."/>
            <person name="Riley R."/>
            <person name="Wiebenga A."/>
            <person name="Aguilar-Osorio G."/>
            <person name="Amillis S."/>
            <person name="Uchima C.A."/>
            <person name="Anderluh G."/>
            <person name="Asadollahi M."/>
            <person name="Askin M."/>
            <person name="Barry K."/>
            <person name="Battaglia E."/>
            <person name="Bayram O."/>
            <person name="Benocci T."/>
            <person name="Braus-Stromeyer S.A."/>
            <person name="Caldana C."/>
            <person name="Canovas D."/>
            <person name="Cerqueira G.C."/>
            <person name="Chen F."/>
            <person name="Chen W."/>
            <person name="Choi C."/>
            <person name="Clum A."/>
            <person name="Dos Santos R.A."/>
            <person name="Damasio A.R."/>
            <person name="Diallinas G."/>
            <person name="Emri T."/>
            <person name="Fekete E."/>
            <person name="Flipphi M."/>
            <person name="Freyberg S."/>
            <person name="Gallo A."/>
            <person name="Gournas C."/>
            <person name="Habgood R."/>
            <person name="Hainaut M."/>
            <person name="Harispe M.L."/>
            <person name="Henrissat B."/>
            <person name="Hilden K.S."/>
            <person name="Hope R."/>
            <person name="Hossain A."/>
            <person name="Karabika E."/>
            <person name="Karaffa L."/>
            <person name="Karanyi Z."/>
            <person name="Krasevec N."/>
            <person name="Kuo A."/>
            <person name="Kusch H."/>
            <person name="LaButti K."/>
            <person name="Lagendijk E.L."/>
            <person name="Lapidus A."/>
            <person name="Levasseur A."/>
            <person name="Lindquist E."/>
            <person name="Lipzen A."/>
            <person name="Logrieco A.F."/>
            <person name="MacCabe A."/>
            <person name="Maekelae M.R."/>
            <person name="Malavazi I."/>
            <person name="Melin P."/>
            <person name="Meyer V."/>
            <person name="Mielnichuk N."/>
            <person name="Miskei M."/>
            <person name="Molnar A.P."/>
            <person name="Mule G."/>
            <person name="Ngan C.Y."/>
            <person name="Orejas M."/>
            <person name="Orosz E."/>
            <person name="Ouedraogo J.P."/>
            <person name="Overkamp K.M."/>
            <person name="Park H.-S."/>
            <person name="Perrone G."/>
            <person name="Piumi F."/>
            <person name="Punt P.J."/>
            <person name="Ram A.F."/>
            <person name="Ramon A."/>
            <person name="Rauscher S."/>
            <person name="Record E."/>
            <person name="Riano-Pachon D.M."/>
            <person name="Robert V."/>
            <person name="Roehrig J."/>
            <person name="Ruller R."/>
            <person name="Salamov A."/>
            <person name="Salih N.S."/>
            <person name="Samson R.A."/>
            <person name="Sandor E."/>
            <person name="Sanguinetti M."/>
            <person name="Schuetze T."/>
            <person name="Sepcic K."/>
            <person name="Shelest E."/>
            <person name="Sherlock G."/>
            <person name="Sophianopoulou V."/>
            <person name="Squina F.M."/>
            <person name="Sun H."/>
            <person name="Susca A."/>
            <person name="Todd R.B."/>
            <person name="Tsang A."/>
            <person name="Unkles S.E."/>
            <person name="van de Wiele N."/>
            <person name="van Rossen-Uffink D."/>
            <person name="Oliveira J.V."/>
            <person name="Vesth T.C."/>
            <person name="Visser J."/>
            <person name="Yu J.-H."/>
            <person name="Zhou M."/>
            <person name="Andersen M.R."/>
            <person name="Archer D.B."/>
            <person name="Baker S.E."/>
            <person name="Benoit I."/>
            <person name="Brakhage A.A."/>
            <person name="Braus G.H."/>
            <person name="Fischer R."/>
            <person name="Frisvad J.C."/>
            <person name="Goldman G.H."/>
            <person name="Houbraken J."/>
            <person name="Oakley B."/>
            <person name="Pocsi I."/>
            <person name="Scazzocchio C."/>
            <person name="Seiboth B."/>
            <person name="vanKuyk P.A."/>
            <person name="Wortman J."/>
            <person name="Dyer P.S."/>
            <person name="Grigoriev I.V."/>
        </authorList>
    </citation>
    <scope>NUCLEOTIDE SEQUENCE [LARGE SCALE GENOMIC DNA]</scope>
    <source>
        <strain evidence="5">CBS 593.65</strain>
    </source>
</reference>
<evidence type="ECO:0000313" key="4">
    <source>
        <dbReference type="EMBL" id="OJJ65267.1"/>
    </source>
</evidence>
<dbReference type="InterPro" id="IPR056884">
    <property type="entry name" value="NPHP3-like_N"/>
</dbReference>
<dbReference type="STRING" id="1036612.A0A1L9U0P2"/>
<proteinExistence type="predicted"/>
<dbReference type="PANTHER" id="PTHR10039">
    <property type="entry name" value="AMELOGENIN"/>
    <property type="match status" value="1"/>
</dbReference>